<evidence type="ECO:0000256" key="1">
    <source>
        <dbReference type="ARBA" id="ARBA00004141"/>
    </source>
</evidence>
<protein>
    <submittedName>
        <fullName evidence="6">Uncharacterized protein</fullName>
    </submittedName>
</protein>
<name>W7EKR8_BIPV3</name>
<sequence length="280" mass="30946">MKTFNPLLQSGSYVSELRKVRRCLREVAGQISSVSVPSDDFLFNSGVRKSLLFETEDFTTSRTYFWALQSLRLVNECIASIIRSWDMYDKASFLDLLNTGDNGISHTSPSSDGEAAVTRTASVSCLDEIQKQTNQLAGMIEDNNAKQEEIRALHDGLSNASSVLETRTTVAQGKNIHVLTLISMVFLPASFATSIFGMQSILPLSTNLTTFAIVMICVCGPAYLIILVLSGGLKGADDVWKKPAKFWDGRGKVDGTKWLDRAKMVMRKKRNESKDIERGS</sequence>
<dbReference type="GO" id="GO:0016020">
    <property type="term" value="C:membrane"/>
    <property type="evidence" value="ECO:0007669"/>
    <property type="project" value="UniProtKB-SubCell"/>
</dbReference>
<comment type="subcellular location">
    <subcellularLocation>
        <location evidence="1">Membrane</location>
        <topology evidence="1">Multi-pass membrane protein</topology>
    </subcellularLocation>
</comment>
<dbReference type="Pfam" id="PF01544">
    <property type="entry name" value="CorA"/>
    <property type="match status" value="1"/>
</dbReference>
<dbReference type="SUPFAM" id="SSF144083">
    <property type="entry name" value="Magnesium transport protein CorA, transmembrane region"/>
    <property type="match status" value="1"/>
</dbReference>
<dbReference type="AlphaFoldDB" id="W7EKR8"/>
<feature type="transmembrane region" description="Helical" evidence="5">
    <location>
        <begin position="176"/>
        <end position="196"/>
    </location>
</feature>
<dbReference type="EMBL" id="KI968719">
    <property type="protein sequence ID" value="EUN28646.1"/>
    <property type="molecule type" value="Genomic_DNA"/>
</dbReference>
<evidence type="ECO:0000256" key="3">
    <source>
        <dbReference type="ARBA" id="ARBA00022989"/>
    </source>
</evidence>
<dbReference type="OrthoDB" id="426293at2759"/>
<dbReference type="InterPro" id="IPR002523">
    <property type="entry name" value="MgTranspt_CorA/ZnTranspt_ZntB"/>
</dbReference>
<gene>
    <name evidence="6" type="ORF">COCVIDRAFT_14683</name>
</gene>
<keyword evidence="3 5" id="KW-1133">Transmembrane helix</keyword>
<dbReference type="Gene3D" id="1.20.58.340">
    <property type="entry name" value="Magnesium transport protein CorA, transmembrane region"/>
    <property type="match status" value="1"/>
</dbReference>
<reference evidence="6 7" key="1">
    <citation type="journal article" date="2013" name="PLoS Genet.">
        <title>Comparative genome structure, secondary metabolite, and effector coding capacity across Cochliobolus pathogens.</title>
        <authorList>
            <person name="Condon B.J."/>
            <person name="Leng Y."/>
            <person name="Wu D."/>
            <person name="Bushley K.E."/>
            <person name="Ohm R.A."/>
            <person name="Otillar R."/>
            <person name="Martin J."/>
            <person name="Schackwitz W."/>
            <person name="Grimwood J."/>
            <person name="MohdZainudin N."/>
            <person name="Xue C."/>
            <person name="Wang R."/>
            <person name="Manning V.A."/>
            <person name="Dhillon B."/>
            <person name="Tu Z.J."/>
            <person name="Steffenson B.J."/>
            <person name="Salamov A."/>
            <person name="Sun H."/>
            <person name="Lowry S."/>
            <person name="LaButti K."/>
            <person name="Han J."/>
            <person name="Copeland A."/>
            <person name="Lindquist E."/>
            <person name="Barry K."/>
            <person name="Schmutz J."/>
            <person name="Baker S.E."/>
            <person name="Ciuffetti L.M."/>
            <person name="Grigoriev I.V."/>
            <person name="Zhong S."/>
            <person name="Turgeon B.G."/>
        </authorList>
    </citation>
    <scope>NUCLEOTIDE SEQUENCE [LARGE SCALE GENOMIC DNA]</scope>
    <source>
        <strain evidence="6 7">FI3</strain>
    </source>
</reference>
<keyword evidence="7" id="KW-1185">Reference proteome</keyword>
<feature type="transmembrane region" description="Helical" evidence="5">
    <location>
        <begin position="208"/>
        <end position="233"/>
    </location>
</feature>
<dbReference type="GO" id="GO:0046873">
    <property type="term" value="F:metal ion transmembrane transporter activity"/>
    <property type="evidence" value="ECO:0007669"/>
    <property type="project" value="InterPro"/>
</dbReference>
<organism evidence="6 7">
    <name type="scientific">Bipolaris victoriae (strain FI3)</name>
    <name type="common">Victoria blight of oats agent</name>
    <name type="synonym">Cochliobolus victoriae</name>
    <dbReference type="NCBI Taxonomy" id="930091"/>
    <lineage>
        <taxon>Eukaryota</taxon>
        <taxon>Fungi</taxon>
        <taxon>Dikarya</taxon>
        <taxon>Ascomycota</taxon>
        <taxon>Pezizomycotina</taxon>
        <taxon>Dothideomycetes</taxon>
        <taxon>Pleosporomycetidae</taxon>
        <taxon>Pleosporales</taxon>
        <taxon>Pleosporineae</taxon>
        <taxon>Pleosporaceae</taxon>
        <taxon>Bipolaris</taxon>
    </lineage>
</organism>
<evidence type="ECO:0000256" key="2">
    <source>
        <dbReference type="ARBA" id="ARBA00022692"/>
    </source>
</evidence>
<keyword evidence="4 5" id="KW-0472">Membrane</keyword>
<dbReference type="Proteomes" id="UP000054337">
    <property type="component" value="Unassembled WGS sequence"/>
</dbReference>
<evidence type="ECO:0000256" key="5">
    <source>
        <dbReference type="SAM" id="Phobius"/>
    </source>
</evidence>
<evidence type="ECO:0000256" key="4">
    <source>
        <dbReference type="ARBA" id="ARBA00023136"/>
    </source>
</evidence>
<evidence type="ECO:0000313" key="7">
    <source>
        <dbReference type="Proteomes" id="UP000054337"/>
    </source>
</evidence>
<dbReference type="InterPro" id="IPR045863">
    <property type="entry name" value="CorA_TM1_TM2"/>
</dbReference>
<dbReference type="GeneID" id="26251550"/>
<dbReference type="RefSeq" id="XP_014558157.1">
    <property type="nucleotide sequence ID" value="XM_014702671.1"/>
</dbReference>
<proteinExistence type="predicted"/>
<accession>W7EKR8</accession>
<dbReference type="HOGENOM" id="CLU_993924_0_0_1"/>
<keyword evidence="2 5" id="KW-0812">Transmembrane</keyword>
<evidence type="ECO:0000313" key="6">
    <source>
        <dbReference type="EMBL" id="EUN28646.1"/>
    </source>
</evidence>